<accession>A0AAV7LPE7</accession>
<evidence type="ECO:0000313" key="1">
    <source>
        <dbReference type="EMBL" id="KAJ1092440.1"/>
    </source>
</evidence>
<proteinExistence type="predicted"/>
<comment type="caution">
    <text evidence="1">The sequence shown here is derived from an EMBL/GenBank/DDBJ whole genome shotgun (WGS) entry which is preliminary data.</text>
</comment>
<reference evidence="1" key="1">
    <citation type="journal article" date="2022" name="bioRxiv">
        <title>Sequencing and chromosome-scale assembly of the giantPleurodeles waltlgenome.</title>
        <authorList>
            <person name="Brown T."/>
            <person name="Elewa A."/>
            <person name="Iarovenko S."/>
            <person name="Subramanian E."/>
            <person name="Araus A.J."/>
            <person name="Petzold A."/>
            <person name="Susuki M."/>
            <person name="Suzuki K.-i.T."/>
            <person name="Hayashi T."/>
            <person name="Toyoda A."/>
            <person name="Oliveira C."/>
            <person name="Osipova E."/>
            <person name="Leigh N.D."/>
            <person name="Simon A."/>
            <person name="Yun M.H."/>
        </authorList>
    </citation>
    <scope>NUCLEOTIDE SEQUENCE</scope>
    <source>
        <strain evidence="1">20211129_DDA</strain>
        <tissue evidence="1">Liver</tissue>
    </source>
</reference>
<protein>
    <submittedName>
        <fullName evidence="1">Uncharacterized protein</fullName>
    </submittedName>
</protein>
<dbReference type="EMBL" id="JANPWB010000015">
    <property type="protein sequence ID" value="KAJ1092440.1"/>
    <property type="molecule type" value="Genomic_DNA"/>
</dbReference>
<sequence>MRVAPTAEGHAKPHKSPLIAWHHPNSVRENGLKEARLCNQTISYFELNGVINVARSGENSGIGAVTRSFGV</sequence>
<gene>
    <name evidence="1" type="ORF">NDU88_005550</name>
</gene>
<keyword evidence="2" id="KW-1185">Reference proteome</keyword>
<dbReference type="AlphaFoldDB" id="A0AAV7LPE7"/>
<evidence type="ECO:0000313" key="2">
    <source>
        <dbReference type="Proteomes" id="UP001066276"/>
    </source>
</evidence>
<dbReference type="Proteomes" id="UP001066276">
    <property type="component" value="Chromosome 11"/>
</dbReference>
<organism evidence="1 2">
    <name type="scientific">Pleurodeles waltl</name>
    <name type="common">Iberian ribbed newt</name>
    <dbReference type="NCBI Taxonomy" id="8319"/>
    <lineage>
        <taxon>Eukaryota</taxon>
        <taxon>Metazoa</taxon>
        <taxon>Chordata</taxon>
        <taxon>Craniata</taxon>
        <taxon>Vertebrata</taxon>
        <taxon>Euteleostomi</taxon>
        <taxon>Amphibia</taxon>
        <taxon>Batrachia</taxon>
        <taxon>Caudata</taxon>
        <taxon>Salamandroidea</taxon>
        <taxon>Salamandridae</taxon>
        <taxon>Pleurodelinae</taxon>
        <taxon>Pleurodeles</taxon>
    </lineage>
</organism>
<name>A0AAV7LPE7_PLEWA</name>